<evidence type="ECO:0000259" key="10">
    <source>
        <dbReference type="PROSITE" id="PS50011"/>
    </source>
</evidence>
<dbReference type="EMBL" id="BQKI01000072">
    <property type="protein sequence ID" value="GJN16272.1"/>
    <property type="molecule type" value="Genomic_DNA"/>
</dbReference>
<dbReference type="Gene3D" id="1.10.510.10">
    <property type="entry name" value="Transferase(Phosphotransferase) domain 1"/>
    <property type="match status" value="1"/>
</dbReference>
<feature type="region of interest" description="Disordered" evidence="9">
    <location>
        <begin position="338"/>
        <end position="365"/>
    </location>
</feature>
<dbReference type="Gene3D" id="1.20.930.20">
    <property type="entry name" value="Adaptor protein Cbl, N-terminal domain"/>
    <property type="match status" value="1"/>
</dbReference>
<keyword evidence="5" id="KW-0418">Kinase</keyword>
<name>A0AAV5E1D3_ELECO</name>
<evidence type="ECO:0000256" key="3">
    <source>
        <dbReference type="ARBA" id="ARBA00022679"/>
    </source>
</evidence>
<keyword evidence="4" id="KW-0547">Nucleotide-binding</keyword>
<gene>
    <name evidence="11" type="primary">gb03239</name>
    <name evidence="11" type="ORF">PR202_gb03239</name>
</gene>
<evidence type="ECO:0000256" key="8">
    <source>
        <dbReference type="ARBA" id="ARBA00048679"/>
    </source>
</evidence>
<keyword evidence="12" id="KW-1185">Reference proteome</keyword>
<accession>A0AAV5E1D3</accession>
<dbReference type="PROSITE" id="PS00108">
    <property type="entry name" value="PROTEIN_KINASE_ST"/>
    <property type="match status" value="1"/>
</dbReference>
<feature type="region of interest" description="Disordered" evidence="9">
    <location>
        <begin position="456"/>
        <end position="534"/>
    </location>
</feature>
<dbReference type="Pfam" id="PF00069">
    <property type="entry name" value="Pkinase"/>
    <property type="match status" value="1"/>
</dbReference>
<dbReference type="InterPro" id="IPR059179">
    <property type="entry name" value="MLKL-like_MCAfunc"/>
</dbReference>
<protein>
    <recommendedName>
        <fullName evidence="1">non-specific serine/threonine protein kinase</fullName>
        <ecNumber evidence="1">2.7.11.1</ecNumber>
    </recommendedName>
</protein>
<keyword evidence="6" id="KW-0067">ATP-binding</keyword>
<keyword evidence="2" id="KW-0723">Serine/threonine-protein kinase</keyword>
<dbReference type="InterPro" id="IPR000719">
    <property type="entry name" value="Prot_kinase_dom"/>
</dbReference>
<dbReference type="GO" id="GO:0005524">
    <property type="term" value="F:ATP binding"/>
    <property type="evidence" value="ECO:0007669"/>
    <property type="project" value="UniProtKB-KW"/>
</dbReference>
<dbReference type="Proteomes" id="UP001054889">
    <property type="component" value="Unassembled WGS sequence"/>
</dbReference>
<proteinExistence type="predicted"/>
<feature type="compositionally biased region" description="Low complexity" evidence="9">
    <location>
        <begin position="456"/>
        <end position="471"/>
    </location>
</feature>
<dbReference type="InterPro" id="IPR036537">
    <property type="entry name" value="Adaptor_Cbl_N_dom_sf"/>
</dbReference>
<feature type="domain" description="Protein kinase" evidence="10">
    <location>
        <begin position="1"/>
        <end position="357"/>
    </location>
</feature>
<dbReference type="FunFam" id="1.10.510.10:FF:001023">
    <property type="entry name" value="Os07g0541700 protein"/>
    <property type="match status" value="1"/>
</dbReference>
<reference evidence="11" key="1">
    <citation type="journal article" date="2018" name="DNA Res.">
        <title>Multiple hybrid de novo genome assembly of finger millet, an orphan allotetraploid crop.</title>
        <authorList>
            <person name="Hatakeyama M."/>
            <person name="Aluri S."/>
            <person name="Balachadran M.T."/>
            <person name="Sivarajan S.R."/>
            <person name="Patrignani A."/>
            <person name="Gruter S."/>
            <person name="Poveda L."/>
            <person name="Shimizu-Inatsugi R."/>
            <person name="Baeten J."/>
            <person name="Francoijs K.J."/>
            <person name="Nataraja K.N."/>
            <person name="Reddy Y.A.N."/>
            <person name="Phadnis S."/>
            <person name="Ravikumar R.L."/>
            <person name="Schlapbach R."/>
            <person name="Sreeman S.M."/>
            <person name="Shimizu K.K."/>
        </authorList>
    </citation>
    <scope>NUCLEOTIDE SEQUENCE</scope>
</reference>
<dbReference type="CDD" id="cd21037">
    <property type="entry name" value="MLKL_NTD"/>
    <property type="match status" value="1"/>
</dbReference>
<evidence type="ECO:0000256" key="6">
    <source>
        <dbReference type="ARBA" id="ARBA00022840"/>
    </source>
</evidence>
<evidence type="ECO:0000313" key="12">
    <source>
        <dbReference type="Proteomes" id="UP001054889"/>
    </source>
</evidence>
<comment type="catalytic activity">
    <reaction evidence="8">
        <text>L-seryl-[protein] + ATP = O-phospho-L-seryl-[protein] + ADP + H(+)</text>
        <dbReference type="Rhea" id="RHEA:17989"/>
        <dbReference type="Rhea" id="RHEA-COMP:9863"/>
        <dbReference type="Rhea" id="RHEA-COMP:11604"/>
        <dbReference type="ChEBI" id="CHEBI:15378"/>
        <dbReference type="ChEBI" id="CHEBI:29999"/>
        <dbReference type="ChEBI" id="CHEBI:30616"/>
        <dbReference type="ChEBI" id="CHEBI:83421"/>
        <dbReference type="ChEBI" id="CHEBI:456216"/>
        <dbReference type="EC" id="2.7.11.1"/>
    </reaction>
</comment>
<dbReference type="GO" id="GO:0007166">
    <property type="term" value="P:cell surface receptor signaling pathway"/>
    <property type="evidence" value="ECO:0007669"/>
    <property type="project" value="InterPro"/>
</dbReference>
<sequence length="534" mass="59445">MADIALGSVERIVKVALAIKEAVETVKQNEEECLDIERCVDRVSALLKRLDETTETMKDEVMSHPLEDLADSVERALELVEKCQRKNKLGRFLGAGDMAKELRRAQDDILRKVTMGSFATNVQLTSLMLTNIQPIAARSEVKGKKEMTNDLATGSEAPFARPLPGPPVNWSSRVQIIEGVARGLHYLHEQDIVHMDVKPANILLDSDMNPKIADFGLAVRLDHDDNEITRGNSLRGTMGYLAPEYLAQGLLSSKCDVYGFGIVLLMVVRGMCKSKSDRHQSLVKWYSPDFKIFFGSLDFTVSDNGVLGLENHKSDSAAAISMARSPSSSDMIPALVPLGSEEEDPSFGNNSRLDRSFEEDSVGSTYPYPHTVNMVDIADLADGDQDGDQNGEHEDNIVDGHPNQLAEGGQQEEDPPADDLSIGHAVDREGRTVHATHVNWISKAVAMLKAAAAQEAAKSQSVTSSSHVSSRGRQRREDLRNSLSLRDGRDTINSHYEERTRDNQRYEEERHDWRTDDRWDDQRDDRERTVKIPL</sequence>
<evidence type="ECO:0000256" key="1">
    <source>
        <dbReference type="ARBA" id="ARBA00012513"/>
    </source>
</evidence>
<evidence type="ECO:0000313" key="11">
    <source>
        <dbReference type="EMBL" id="GJN16272.1"/>
    </source>
</evidence>
<evidence type="ECO:0000256" key="7">
    <source>
        <dbReference type="ARBA" id="ARBA00047899"/>
    </source>
</evidence>
<dbReference type="InterPro" id="IPR052059">
    <property type="entry name" value="CR_Ser/Thr_kinase"/>
</dbReference>
<feature type="compositionally biased region" description="Basic and acidic residues" evidence="9">
    <location>
        <begin position="475"/>
        <end position="534"/>
    </location>
</feature>
<comment type="caution">
    <text evidence="11">The sequence shown here is derived from an EMBL/GenBank/DDBJ whole genome shotgun (WGS) entry which is preliminary data.</text>
</comment>
<dbReference type="GO" id="GO:0004674">
    <property type="term" value="F:protein serine/threonine kinase activity"/>
    <property type="evidence" value="ECO:0007669"/>
    <property type="project" value="UniProtKB-KW"/>
</dbReference>
<keyword evidence="3" id="KW-0808">Transferase</keyword>
<dbReference type="EC" id="2.7.11.1" evidence="1"/>
<organism evidence="11 12">
    <name type="scientific">Eleusine coracana subsp. coracana</name>
    <dbReference type="NCBI Taxonomy" id="191504"/>
    <lineage>
        <taxon>Eukaryota</taxon>
        <taxon>Viridiplantae</taxon>
        <taxon>Streptophyta</taxon>
        <taxon>Embryophyta</taxon>
        <taxon>Tracheophyta</taxon>
        <taxon>Spermatophyta</taxon>
        <taxon>Magnoliopsida</taxon>
        <taxon>Liliopsida</taxon>
        <taxon>Poales</taxon>
        <taxon>Poaceae</taxon>
        <taxon>PACMAD clade</taxon>
        <taxon>Chloridoideae</taxon>
        <taxon>Cynodonteae</taxon>
        <taxon>Eleusininae</taxon>
        <taxon>Eleusine</taxon>
    </lineage>
</organism>
<feature type="region of interest" description="Disordered" evidence="9">
    <location>
        <begin position="381"/>
        <end position="422"/>
    </location>
</feature>
<dbReference type="SUPFAM" id="SSF56112">
    <property type="entry name" value="Protein kinase-like (PK-like)"/>
    <property type="match status" value="1"/>
</dbReference>
<dbReference type="InterPro" id="IPR056694">
    <property type="entry name" value="DUF7792"/>
</dbReference>
<dbReference type="PROSITE" id="PS50011">
    <property type="entry name" value="PROTEIN_KINASE_DOM"/>
    <property type="match status" value="1"/>
</dbReference>
<reference evidence="11" key="2">
    <citation type="submission" date="2021-12" db="EMBL/GenBank/DDBJ databases">
        <title>Resequencing data analysis of finger millet.</title>
        <authorList>
            <person name="Hatakeyama M."/>
            <person name="Aluri S."/>
            <person name="Balachadran M.T."/>
            <person name="Sivarajan S.R."/>
            <person name="Poveda L."/>
            <person name="Shimizu-Inatsugi R."/>
            <person name="Schlapbach R."/>
            <person name="Sreeman S.M."/>
            <person name="Shimizu K.K."/>
        </authorList>
    </citation>
    <scope>NUCLEOTIDE SEQUENCE</scope>
</reference>
<comment type="catalytic activity">
    <reaction evidence="7">
        <text>L-threonyl-[protein] + ATP = O-phospho-L-threonyl-[protein] + ADP + H(+)</text>
        <dbReference type="Rhea" id="RHEA:46608"/>
        <dbReference type="Rhea" id="RHEA-COMP:11060"/>
        <dbReference type="Rhea" id="RHEA-COMP:11605"/>
        <dbReference type="ChEBI" id="CHEBI:15378"/>
        <dbReference type="ChEBI" id="CHEBI:30013"/>
        <dbReference type="ChEBI" id="CHEBI:30616"/>
        <dbReference type="ChEBI" id="CHEBI:61977"/>
        <dbReference type="ChEBI" id="CHEBI:456216"/>
        <dbReference type="EC" id="2.7.11.1"/>
    </reaction>
</comment>
<dbReference type="PANTHER" id="PTHR47973">
    <property type="entry name" value="CYSTEINE-RICH RECEPTOR-LIKE PROTEIN KINASE 3"/>
    <property type="match status" value="1"/>
</dbReference>
<dbReference type="InterPro" id="IPR008271">
    <property type="entry name" value="Ser/Thr_kinase_AS"/>
</dbReference>
<dbReference type="SMART" id="SM00220">
    <property type="entry name" value="S_TKc"/>
    <property type="match status" value="1"/>
</dbReference>
<evidence type="ECO:0000256" key="5">
    <source>
        <dbReference type="ARBA" id="ARBA00022777"/>
    </source>
</evidence>
<evidence type="ECO:0000256" key="2">
    <source>
        <dbReference type="ARBA" id="ARBA00022527"/>
    </source>
</evidence>
<evidence type="ECO:0000256" key="9">
    <source>
        <dbReference type="SAM" id="MobiDB-lite"/>
    </source>
</evidence>
<dbReference type="InterPro" id="IPR011009">
    <property type="entry name" value="Kinase-like_dom_sf"/>
</dbReference>
<evidence type="ECO:0000256" key="4">
    <source>
        <dbReference type="ARBA" id="ARBA00022741"/>
    </source>
</evidence>
<dbReference type="Pfam" id="PF25055">
    <property type="entry name" value="DUF7792"/>
    <property type="match status" value="1"/>
</dbReference>
<dbReference type="AlphaFoldDB" id="A0AAV5E1D3"/>